<dbReference type="Gene3D" id="2.160.20.10">
    <property type="entry name" value="Single-stranded right-handed beta-helix, Pectin lyase-like"/>
    <property type="match status" value="1"/>
</dbReference>
<dbReference type="Pfam" id="PF00295">
    <property type="entry name" value="Glyco_hydro_28"/>
    <property type="match status" value="1"/>
</dbReference>
<dbReference type="Proteomes" id="UP000250321">
    <property type="component" value="Unassembled WGS sequence"/>
</dbReference>
<accession>A0A314YRR9</accession>
<comment type="subcellular location">
    <subcellularLocation>
        <location evidence="1">Secreted</location>
        <location evidence="1">Cell wall</location>
    </subcellularLocation>
</comment>
<dbReference type="AlphaFoldDB" id="A0A314YRR9"/>
<evidence type="ECO:0000256" key="7">
    <source>
        <dbReference type="ARBA" id="ARBA00023316"/>
    </source>
</evidence>
<dbReference type="SUPFAM" id="SSF51126">
    <property type="entry name" value="Pectin lyase-like"/>
    <property type="match status" value="1"/>
</dbReference>
<evidence type="ECO:0000256" key="3">
    <source>
        <dbReference type="ARBA" id="ARBA00022512"/>
    </source>
</evidence>
<dbReference type="STRING" id="2094558.A0A314YRR9"/>
<dbReference type="GO" id="GO:0071555">
    <property type="term" value="P:cell wall organization"/>
    <property type="evidence" value="ECO:0007669"/>
    <property type="project" value="UniProtKB-KW"/>
</dbReference>
<dbReference type="PANTHER" id="PTHR31375">
    <property type="match status" value="1"/>
</dbReference>
<keyword evidence="6 8" id="KW-0326">Glycosidase</keyword>
<keyword evidence="5 8" id="KW-0378">Hydrolase</keyword>
<dbReference type="GO" id="GO:0005975">
    <property type="term" value="P:carbohydrate metabolic process"/>
    <property type="evidence" value="ECO:0007669"/>
    <property type="project" value="InterPro"/>
</dbReference>
<comment type="similarity">
    <text evidence="2 8">Belongs to the glycosyl hydrolase 28 family.</text>
</comment>
<dbReference type="InterPro" id="IPR012334">
    <property type="entry name" value="Pectin_lyas_fold"/>
</dbReference>
<dbReference type="EMBL" id="PJQY01000652">
    <property type="protein sequence ID" value="PQQ09017.1"/>
    <property type="molecule type" value="Genomic_DNA"/>
</dbReference>
<protein>
    <submittedName>
        <fullName evidence="10">Polygalacturonase</fullName>
    </submittedName>
</protein>
<reference evidence="10 11" key="1">
    <citation type="submission" date="2018-02" db="EMBL/GenBank/DDBJ databases">
        <title>Draft genome of wild Prunus yedoensis var. nudiflora.</title>
        <authorList>
            <person name="Baek S."/>
            <person name="Kim J.-H."/>
            <person name="Choi K."/>
            <person name="Kim G.-B."/>
            <person name="Cho A."/>
            <person name="Jang H."/>
            <person name="Shin C.-H."/>
            <person name="Yu H.-J."/>
            <person name="Mun J.-H."/>
        </authorList>
    </citation>
    <scope>NUCLEOTIDE SEQUENCE [LARGE SCALE GENOMIC DNA]</scope>
    <source>
        <strain evidence="11">cv. Jeju island</strain>
        <tissue evidence="10">Leaf</tissue>
    </source>
</reference>
<keyword evidence="4" id="KW-0964">Secreted</keyword>
<dbReference type="GO" id="GO:0004650">
    <property type="term" value="F:polygalacturonase activity"/>
    <property type="evidence" value="ECO:0007669"/>
    <property type="project" value="InterPro"/>
</dbReference>
<evidence type="ECO:0000313" key="10">
    <source>
        <dbReference type="EMBL" id="PQQ09017.1"/>
    </source>
</evidence>
<evidence type="ECO:0000256" key="6">
    <source>
        <dbReference type="ARBA" id="ARBA00023295"/>
    </source>
</evidence>
<evidence type="ECO:0000256" key="8">
    <source>
        <dbReference type="RuleBase" id="RU361169"/>
    </source>
</evidence>
<gene>
    <name evidence="10" type="ORF">Pyn_38037</name>
</gene>
<evidence type="ECO:0000256" key="9">
    <source>
        <dbReference type="SAM" id="MobiDB-lite"/>
    </source>
</evidence>
<dbReference type="InterPro" id="IPR000743">
    <property type="entry name" value="Glyco_hydro_28"/>
</dbReference>
<feature type="region of interest" description="Disordered" evidence="9">
    <location>
        <begin position="21"/>
        <end position="41"/>
    </location>
</feature>
<dbReference type="OrthoDB" id="187139at2759"/>
<name>A0A314YRR9_PRUYE</name>
<organism evidence="10 11">
    <name type="scientific">Prunus yedoensis var. nudiflora</name>
    <dbReference type="NCBI Taxonomy" id="2094558"/>
    <lineage>
        <taxon>Eukaryota</taxon>
        <taxon>Viridiplantae</taxon>
        <taxon>Streptophyta</taxon>
        <taxon>Embryophyta</taxon>
        <taxon>Tracheophyta</taxon>
        <taxon>Spermatophyta</taxon>
        <taxon>Magnoliopsida</taxon>
        <taxon>eudicotyledons</taxon>
        <taxon>Gunneridae</taxon>
        <taxon>Pentapetalae</taxon>
        <taxon>rosids</taxon>
        <taxon>fabids</taxon>
        <taxon>Rosales</taxon>
        <taxon>Rosaceae</taxon>
        <taxon>Amygdaloideae</taxon>
        <taxon>Amygdaleae</taxon>
        <taxon>Prunus</taxon>
    </lineage>
</organism>
<evidence type="ECO:0000256" key="1">
    <source>
        <dbReference type="ARBA" id="ARBA00004191"/>
    </source>
</evidence>
<evidence type="ECO:0000256" key="5">
    <source>
        <dbReference type="ARBA" id="ARBA00022801"/>
    </source>
</evidence>
<proteinExistence type="inferred from homology"/>
<evidence type="ECO:0000313" key="11">
    <source>
        <dbReference type="Proteomes" id="UP000250321"/>
    </source>
</evidence>
<keyword evidence="11" id="KW-1185">Reference proteome</keyword>
<keyword evidence="7" id="KW-0961">Cell wall biogenesis/degradation</keyword>
<sequence length="389" mass="42648">MKRSKNLSSLLFLKGAASGNNTHNSHLPGPAPAPPQPQQSTIFPVLSFGAKGDGVSDDSKGQLWKSSGFKFLIQPITLNGSDRWNSLGSFKSKYLARIQFVQWINFKYARNFTVQGTGIVDGQGSDWWNSQAQKRSKHTPDTKPTALRFYCSSDVTVRNIKIINSPQCHLKFDNSSWIKVNNITITSPDYSPNTDGIHLQNTQNVEIHHSTIGCGDDCVSIQTGCSNVHIHHIKCGPGHGISLGGLGKAGSVACVSNIIVTTFHFRILNQELGSRLGRGEGVREECIILHIQVSNVGVPIVIDQNYCDNMKKHLCQNQIRGAEPIRLACSNDTPCTDVDLIDIQLKPTTGDPRSLRSDLCRNSYGKSKAPLLPSVIDYCLRRDGVKSSI</sequence>
<comment type="caution">
    <text evidence="10">The sequence shown here is derived from an EMBL/GenBank/DDBJ whole genome shotgun (WGS) entry which is preliminary data.</text>
</comment>
<dbReference type="InterPro" id="IPR011050">
    <property type="entry name" value="Pectin_lyase_fold/virulence"/>
</dbReference>
<evidence type="ECO:0000256" key="4">
    <source>
        <dbReference type="ARBA" id="ARBA00022525"/>
    </source>
</evidence>
<evidence type="ECO:0000256" key="2">
    <source>
        <dbReference type="ARBA" id="ARBA00008834"/>
    </source>
</evidence>
<keyword evidence="3" id="KW-0134">Cell wall</keyword>